<feature type="binding site" evidence="2">
    <location>
        <position position="8"/>
    </location>
    <ligand>
        <name>Fe cation</name>
        <dbReference type="ChEBI" id="CHEBI:24875"/>
        <label>1</label>
    </ligand>
</feature>
<dbReference type="GO" id="GO:0046872">
    <property type="term" value="F:metal ion binding"/>
    <property type="evidence" value="ECO:0007669"/>
    <property type="project" value="UniProtKB-KW"/>
</dbReference>
<feature type="active site" description="Proton donor" evidence="1">
    <location>
        <position position="68"/>
    </location>
</feature>
<dbReference type="GO" id="GO:0004113">
    <property type="term" value="F:2',3'-cyclic-nucleotide 3'-phosphodiesterase activity"/>
    <property type="evidence" value="ECO:0007669"/>
    <property type="project" value="TreeGrafter"/>
</dbReference>
<feature type="binding site" evidence="2">
    <location>
        <position position="183"/>
    </location>
    <ligand>
        <name>Fe cation</name>
        <dbReference type="ChEBI" id="CHEBI:24875"/>
        <label>2</label>
    </ligand>
</feature>
<keyword evidence="2" id="KW-0479">Metal-binding</keyword>
<dbReference type="InterPro" id="IPR005235">
    <property type="entry name" value="YmdB-like"/>
</dbReference>
<dbReference type="SUPFAM" id="SSF56300">
    <property type="entry name" value="Metallo-dependent phosphatases"/>
    <property type="match status" value="1"/>
</dbReference>
<protein>
    <submittedName>
        <fullName evidence="3">TIGR00282 family metallophosphoesterase</fullName>
    </submittedName>
</protein>
<dbReference type="InterPro" id="IPR029052">
    <property type="entry name" value="Metallo-depent_PP-like"/>
</dbReference>
<feature type="binding site" evidence="2">
    <location>
        <position position="158"/>
    </location>
    <ligand>
        <name>Fe cation</name>
        <dbReference type="ChEBI" id="CHEBI:24875"/>
        <label>2</label>
    </ligand>
</feature>
<dbReference type="AlphaFoldDB" id="A0A2M7IEA9"/>
<accession>A0A2M7IEA9</accession>
<evidence type="ECO:0000256" key="2">
    <source>
        <dbReference type="PIRSR" id="PIRSR004789-51"/>
    </source>
</evidence>
<feature type="binding site" evidence="2">
    <location>
        <position position="39"/>
    </location>
    <ligand>
        <name>Fe cation</name>
        <dbReference type="ChEBI" id="CHEBI:24875"/>
        <label>1</label>
    </ligand>
</feature>
<dbReference type="PIRSF" id="PIRSF004789">
    <property type="entry name" value="DR1281"/>
    <property type="match status" value="1"/>
</dbReference>
<proteinExistence type="predicted"/>
<dbReference type="Pfam" id="PF13277">
    <property type="entry name" value="YmdB"/>
    <property type="match status" value="1"/>
</dbReference>
<feature type="binding site" evidence="2">
    <location>
        <position position="40"/>
    </location>
    <ligand>
        <name>Fe cation</name>
        <dbReference type="ChEBI" id="CHEBI:24875"/>
        <label>1</label>
    </ligand>
</feature>
<comment type="caution">
    <text evidence="3">The sequence shown here is derived from an EMBL/GenBank/DDBJ whole genome shotgun (WGS) entry which is preliminary data.</text>
</comment>
<dbReference type="PANTHER" id="PTHR36303">
    <property type="entry name" value="2',3'-CYCLIC-NUCLEOTIDE 2'-PHOSPHODIESTERASE"/>
    <property type="match status" value="1"/>
</dbReference>
<dbReference type="Gene3D" id="3.60.21.10">
    <property type="match status" value="1"/>
</dbReference>
<evidence type="ECO:0000313" key="4">
    <source>
        <dbReference type="Proteomes" id="UP000231673"/>
    </source>
</evidence>
<organism evidence="3 4">
    <name type="scientific">Candidatus Portnoybacteria bacterium CG_4_8_14_3_um_filter_44_15</name>
    <dbReference type="NCBI Taxonomy" id="1974803"/>
    <lineage>
        <taxon>Bacteria</taxon>
        <taxon>Candidatus Portnoyibacteriota</taxon>
    </lineage>
</organism>
<dbReference type="NCBIfam" id="TIGR00282">
    <property type="entry name" value="TIGR00282 family metallophosphoesterase"/>
    <property type="match status" value="1"/>
</dbReference>
<evidence type="ECO:0000256" key="1">
    <source>
        <dbReference type="PIRSR" id="PIRSR004789-50"/>
    </source>
</evidence>
<name>A0A2M7IEA9_9BACT</name>
<dbReference type="EMBL" id="PFGW01000007">
    <property type="protein sequence ID" value="PIW74867.1"/>
    <property type="molecule type" value="Genomic_DNA"/>
</dbReference>
<feature type="binding site" evidence="2">
    <location>
        <position position="185"/>
    </location>
    <ligand>
        <name>Fe cation</name>
        <dbReference type="ChEBI" id="CHEBI:24875"/>
        <label>1</label>
    </ligand>
</feature>
<gene>
    <name evidence="3" type="ORF">CO003_00370</name>
</gene>
<feature type="binding site" evidence="2">
    <location>
        <position position="67"/>
    </location>
    <ligand>
        <name>Fe cation</name>
        <dbReference type="ChEBI" id="CHEBI:24875"/>
        <label>2</label>
    </ligand>
</feature>
<dbReference type="Proteomes" id="UP000231673">
    <property type="component" value="Unassembled WGS sequence"/>
</dbReference>
<sequence>MKIIFFGDIVGQPGREAIKKIVPRWQKRYQPDLLVANGENIAHGSGITEKTLQELLSAGVDIITSGDHILKQINSQKKPFAFLKDKKMPIIRPANCPTKMPGRGYLLKEVGTKKVLIINLIGLDFISHNENCSNPFKKIDRILSKKGKEVDIILIDFHAETTAEKVCLGWYLDGRVSAVLGTHTHVPTADERILPQKTAYITDVGMVGVRDSSLGRDKEAAVKRFLTGIDSHLDVPEGPVEVNAVLLKISRDGRAKKIQRLQEIVN</sequence>
<feature type="binding site" evidence="2">
    <location>
        <position position="39"/>
    </location>
    <ligand>
        <name>Fe cation</name>
        <dbReference type="ChEBI" id="CHEBI:24875"/>
        <label>2</label>
    </ligand>
</feature>
<reference evidence="4" key="1">
    <citation type="submission" date="2017-09" db="EMBL/GenBank/DDBJ databases">
        <title>Depth-based differentiation of microbial function through sediment-hosted aquifers and enrichment of novel symbionts in the deep terrestrial subsurface.</title>
        <authorList>
            <person name="Probst A.J."/>
            <person name="Ladd B."/>
            <person name="Jarett J.K."/>
            <person name="Geller-Mcgrath D.E."/>
            <person name="Sieber C.M.K."/>
            <person name="Emerson J.B."/>
            <person name="Anantharaman K."/>
            <person name="Thomas B.C."/>
            <person name="Malmstrom R."/>
            <person name="Stieglmeier M."/>
            <person name="Klingl A."/>
            <person name="Woyke T."/>
            <person name="Ryan C.M."/>
            <person name="Banfield J.F."/>
        </authorList>
    </citation>
    <scope>NUCLEOTIDE SEQUENCE [LARGE SCALE GENOMIC DNA]</scope>
</reference>
<dbReference type="PANTHER" id="PTHR36303:SF1">
    <property type="entry name" value="2',3'-CYCLIC-NUCLEOTIDE 2'-PHOSPHODIESTERASE"/>
    <property type="match status" value="1"/>
</dbReference>
<evidence type="ECO:0000313" key="3">
    <source>
        <dbReference type="EMBL" id="PIW74867.1"/>
    </source>
</evidence>